<evidence type="ECO:0000313" key="2">
    <source>
        <dbReference type="Proteomes" id="UP001055811"/>
    </source>
</evidence>
<accession>A0ACB9DXQ2</accession>
<organism evidence="1 2">
    <name type="scientific">Cichorium intybus</name>
    <name type="common">Chicory</name>
    <dbReference type="NCBI Taxonomy" id="13427"/>
    <lineage>
        <taxon>Eukaryota</taxon>
        <taxon>Viridiplantae</taxon>
        <taxon>Streptophyta</taxon>
        <taxon>Embryophyta</taxon>
        <taxon>Tracheophyta</taxon>
        <taxon>Spermatophyta</taxon>
        <taxon>Magnoliopsida</taxon>
        <taxon>eudicotyledons</taxon>
        <taxon>Gunneridae</taxon>
        <taxon>Pentapetalae</taxon>
        <taxon>asterids</taxon>
        <taxon>campanulids</taxon>
        <taxon>Asterales</taxon>
        <taxon>Asteraceae</taxon>
        <taxon>Cichorioideae</taxon>
        <taxon>Cichorieae</taxon>
        <taxon>Cichoriinae</taxon>
        <taxon>Cichorium</taxon>
    </lineage>
</organism>
<sequence length="137" mass="15862">MSSKSYATKSLHVTSYDSEIENNEELICHRFLQADPTIDLHNQLLHVSDEDENNVDDPVGKVENEGNEEINHRLTDLVQFSSSIAWFTGIFDLPHSSDIDLKKERDRDRGIKKEKQREIETDGSMQMNRDSWIETNV</sequence>
<comment type="caution">
    <text evidence="1">The sequence shown here is derived from an EMBL/GenBank/DDBJ whole genome shotgun (WGS) entry which is preliminary data.</text>
</comment>
<reference evidence="1 2" key="2">
    <citation type="journal article" date="2022" name="Mol. Ecol. Resour.">
        <title>The genomes of chicory, endive, great burdock and yacon provide insights into Asteraceae paleo-polyploidization history and plant inulin production.</title>
        <authorList>
            <person name="Fan W."/>
            <person name="Wang S."/>
            <person name="Wang H."/>
            <person name="Wang A."/>
            <person name="Jiang F."/>
            <person name="Liu H."/>
            <person name="Zhao H."/>
            <person name="Xu D."/>
            <person name="Zhang Y."/>
        </authorList>
    </citation>
    <scope>NUCLEOTIDE SEQUENCE [LARGE SCALE GENOMIC DNA]</scope>
    <source>
        <strain evidence="2">cv. Punajuju</strain>
        <tissue evidence="1">Leaves</tissue>
    </source>
</reference>
<keyword evidence="2" id="KW-1185">Reference proteome</keyword>
<evidence type="ECO:0000313" key="1">
    <source>
        <dbReference type="EMBL" id="KAI3751478.1"/>
    </source>
</evidence>
<name>A0ACB9DXQ2_CICIN</name>
<proteinExistence type="predicted"/>
<dbReference type="EMBL" id="CM042012">
    <property type="protein sequence ID" value="KAI3751478.1"/>
    <property type="molecule type" value="Genomic_DNA"/>
</dbReference>
<reference evidence="2" key="1">
    <citation type="journal article" date="2022" name="Mol. Ecol. Resour.">
        <title>The genomes of chicory, endive, great burdock and yacon provide insights into Asteraceae palaeo-polyploidization history and plant inulin production.</title>
        <authorList>
            <person name="Fan W."/>
            <person name="Wang S."/>
            <person name="Wang H."/>
            <person name="Wang A."/>
            <person name="Jiang F."/>
            <person name="Liu H."/>
            <person name="Zhao H."/>
            <person name="Xu D."/>
            <person name="Zhang Y."/>
        </authorList>
    </citation>
    <scope>NUCLEOTIDE SEQUENCE [LARGE SCALE GENOMIC DNA]</scope>
    <source>
        <strain evidence="2">cv. Punajuju</strain>
    </source>
</reference>
<protein>
    <submittedName>
        <fullName evidence="1">Uncharacterized protein</fullName>
    </submittedName>
</protein>
<gene>
    <name evidence="1" type="ORF">L2E82_22565</name>
</gene>
<dbReference type="Proteomes" id="UP001055811">
    <property type="component" value="Linkage Group LG04"/>
</dbReference>